<name>A0A9P6T654_9BASI</name>
<feature type="region of interest" description="Disordered" evidence="1">
    <location>
        <begin position="1"/>
        <end position="28"/>
    </location>
</feature>
<keyword evidence="3" id="KW-1185">Reference proteome</keyword>
<comment type="caution">
    <text evidence="2">The sequence shown here is derived from an EMBL/GenBank/DDBJ whole genome shotgun (WGS) entry which is preliminary data.</text>
</comment>
<dbReference type="AlphaFoldDB" id="A0A9P6T654"/>
<evidence type="ECO:0000313" key="3">
    <source>
        <dbReference type="Proteomes" id="UP000886653"/>
    </source>
</evidence>
<proteinExistence type="predicted"/>
<evidence type="ECO:0000256" key="1">
    <source>
        <dbReference type="SAM" id="MobiDB-lite"/>
    </source>
</evidence>
<dbReference type="Proteomes" id="UP000886653">
    <property type="component" value="Unassembled WGS sequence"/>
</dbReference>
<gene>
    <name evidence="2" type="ORF">CROQUDRAFT_356913</name>
</gene>
<feature type="compositionally biased region" description="Polar residues" evidence="1">
    <location>
        <begin position="16"/>
        <end position="27"/>
    </location>
</feature>
<organism evidence="2 3">
    <name type="scientific">Cronartium quercuum f. sp. fusiforme G11</name>
    <dbReference type="NCBI Taxonomy" id="708437"/>
    <lineage>
        <taxon>Eukaryota</taxon>
        <taxon>Fungi</taxon>
        <taxon>Dikarya</taxon>
        <taxon>Basidiomycota</taxon>
        <taxon>Pucciniomycotina</taxon>
        <taxon>Pucciniomycetes</taxon>
        <taxon>Pucciniales</taxon>
        <taxon>Coleosporiaceae</taxon>
        <taxon>Cronartium</taxon>
    </lineage>
</organism>
<reference evidence="2" key="1">
    <citation type="submission" date="2013-11" db="EMBL/GenBank/DDBJ databases">
        <title>Genome sequence of the fusiform rust pathogen reveals effectors for host alternation and coevolution with pine.</title>
        <authorList>
            <consortium name="DOE Joint Genome Institute"/>
            <person name="Smith K."/>
            <person name="Pendleton A."/>
            <person name="Kubisiak T."/>
            <person name="Anderson C."/>
            <person name="Salamov A."/>
            <person name="Aerts A."/>
            <person name="Riley R."/>
            <person name="Clum A."/>
            <person name="Lindquist E."/>
            <person name="Ence D."/>
            <person name="Campbell M."/>
            <person name="Kronenberg Z."/>
            <person name="Feau N."/>
            <person name="Dhillon B."/>
            <person name="Hamelin R."/>
            <person name="Burleigh J."/>
            <person name="Smith J."/>
            <person name="Yandell M."/>
            <person name="Nelson C."/>
            <person name="Grigoriev I."/>
            <person name="Davis J."/>
        </authorList>
    </citation>
    <scope>NUCLEOTIDE SEQUENCE</scope>
    <source>
        <strain evidence="2">G11</strain>
    </source>
</reference>
<dbReference type="EMBL" id="MU167442">
    <property type="protein sequence ID" value="KAG0140466.1"/>
    <property type="molecule type" value="Genomic_DNA"/>
</dbReference>
<evidence type="ECO:0008006" key="4">
    <source>
        <dbReference type="Google" id="ProtNLM"/>
    </source>
</evidence>
<protein>
    <recommendedName>
        <fullName evidence="4">Retrotransposon gag domain-containing protein</fullName>
    </recommendedName>
</protein>
<sequence length="271" mass="30929">MGNSESDKPHVRNDSSRSPLASVQPQVQLRKMRSAPFKPIHPNLSGSTNQQSFMNTEVPYAPRAGSHPYRFRVGDPFLMRNFAAVKSEWEHIEILPFDGLGNMAPLDFLERLKFALGEQRAHASIHHYVAISFLAGDVKDEFLAVLGTRAQPQTWTELIKFLEIQFPSNPTKRYKSRQTDHALRKLQQYPGESIASFGNRFKSWKVRAGQHYRLCKDVPLFCNRLQPVHQTSLERYLLEARKDEGALRGVDEVIKTVMEVETGQAAELGQW</sequence>
<feature type="compositionally biased region" description="Basic and acidic residues" evidence="1">
    <location>
        <begin position="1"/>
        <end position="15"/>
    </location>
</feature>
<evidence type="ECO:0000313" key="2">
    <source>
        <dbReference type="EMBL" id="KAG0140466.1"/>
    </source>
</evidence>
<accession>A0A9P6T654</accession>